<keyword evidence="3" id="KW-1185">Reference proteome</keyword>
<evidence type="ECO:0000313" key="2">
    <source>
        <dbReference type="EMBL" id="MDQ0200488.1"/>
    </source>
</evidence>
<proteinExistence type="inferred from homology"/>
<comment type="similarity">
    <text evidence="1">Belongs to the peptidase S58 family.</text>
</comment>
<dbReference type="PANTHER" id="PTHR36512:SF3">
    <property type="entry name" value="BLR5678 PROTEIN"/>
    <property type="match status" value="1"/>
</dbReference>
<gene>
    <name evidence="2" type="ORF">J2S10_003677</name>
</gene>
<protein>
    <submittedName>
        <fullName evidence="2">L-aminopeptidase/D-esterase-like protein</fullName>
    </submittedName>
</protein>
<dbReference type="PANTHER" id="PTHR36512">
    <property type="entry name" value="D-AMINOPEPTIDASE"/>
    <property type="match status" value="1"/>
</dbReference>
<comment type="caution">
    <text evidence="2">The sequence shown here is derived from an EMBL/GenBank/DDBJ whole genome shotgun (WGS) entry which is preliminary data.</text>
</comment>
<dbReference type="RefSeq" id="WP_307410390.1">
    <property type="nucleotide sequence ID" value="NZ_JAUSTW010000006.1"/>
</dbReference>
<dbReference type="EMBL" id="JAUSTW010000006">
    <property type="protein sequence ID" value="MDQ0200488.1"/>
    <property type="molecule type" value="Genomic_DNA"/>
</dbReference>
<dbReference type="InterPro" id="IPR016117">
    <property type="entry name" value="ArgJ-like_dom_sf"/>
</dbReference>
<sequence>MYGQIIDVPGVKVGNKEDYDALTGCTAILFENGGVAGVDVRGSAPGTRETDLLNPVNLVDQVHGICLSGGSAFGLDAASGVMQFLEEQEIGLDVGVAKVPIVPAAVLFDLVHGDPTVRPDKKMGYEAATEAASSAFRTGNAGAGCGATVGKLAGLNNCMKGGLGTASLSLENGVVIGAIVAVNPAGDVRDPSTGEIMAGPYVRETGTLLDSVKLLEQNYRPTIPTGTNTTIGVVAVNADLTKGEATKVAQMAQDGYARTIYPSHTMYDGDTIFAVATGGERIPVDVIGGLAAKVMAKAIQNAVESAESIAGIPAYRDLNKM</sequence>
<organism evidence="2 3">
    <name type="scientific">Neobacillus ginsengisoli</name>
    <dbReference type="NCBI Taxonomy" id="904295"/>
    <lineage>
        <taxon>Bacteria</taxon>
        <taxon>Bacillati</taxon>
        <taxon>Bacillota</taxon>
        <taxon>Bacilli</taxon>
        <taxon>Bacillales</taxon>
        <taxon>Bacillaceae</taxon>
        <taxon>Neobacillus</taxon>
    </lineage>
</organism>
<reference evidence="2 3" key="1">
    <citation type="submission" date="2023-07" db="EMBL/GenBank/DDBJ databases">
        <title>Genomic Encyclopedia of Type Strains, Phase IV (KMG-IV): sequencing the most valuable type-strain genomes for metagenomic binning, comparative biology and taxonomic classification.</title>
        <authorList>
            <person name="Goeker M."/>
        </authorList>
    </citation>
    <scope>NUCLEOTIDE SEQUENCE [LARGE SCALE GENOMIC DNA]</scope>
    <source>
        <strain evidence="2 3">DSM 27594</strain>
    </source>
</reference>
<dbReference type="InterPro" id="IPR005321">
    <property type="entry name" value="Peptidase_S58_DmpA"/>
</dbReference>
<dbReference type="Proteomes" id="UP001224122">
    <property type="component" value="Unassembled WGS sequence"/>
</dbReference>
<accession>A0ABT9XYN9</accession>
<evidence type="ECO:0000256" key="1">
    <source>
        <dbReference type="ARBA" id="ARBA00007068"/>
    </source>
</evidence>
<dbReference type="Pfam" id="PF03576">
    <property type="entry name" value="Peptidase_S58"/>
    <property type="match status" value="1"/>
</dbReference>
<evidence type="ECO:0000313" key="3">
    <source>
        <dbReference type="Proteomes" id="UP001224122"/>
    </source>
</evidence>
<name>A0ABT9XYN9_9BACI</name>
<dbReference type="CDD" id="cd02252">
    <property type="entry name" value="nylC_like"/>
    <property type="match status" value="1"/>
</dbReference>
<dbReference type="Gene3D" id="3.60.70.12">
    <property type="entry name" value="L-amino peptidase D-ALA esterase/amidase"/>
    <property type="match status" value="1"/>
</dbReference>
<dbReference type="SUPFAM" id="SSF56266">
    <property type="entry name" value="DmpA/ArgJ-like"/>
    <property type="match status" value="1"/>
</dbReference>